<dbReference type="PANTHER" id="PTHR42703">
    <property type="entry name" value="NADH DEHYDROGENASE"/>
    <property type="match status" value="1"/>
</dbReference>
<dbReference type="Pfam" id="PF00361">
    <property type="entry name" value="Proton_antipo_M"/>
    <property type="match status" value="1"/>
</dbReference>
<dbReference type="PANTHER" id="PTHR42703:SF1">
    <property type="entry name" value="NA(+)_H(+) ANTIPORTER SUBUNIT D1"/>
    <property type="match status" value="1"/>
</dbReference>
<feature type="domain" description="NADH:quinone oxidoreductase/Mrp antiporter transmembrane" evidence="9">
    <location>
        <begin position="128"/>
        <end position="426"/>
    </location>
</feature>
<protein>
    <submittedName>
        <fullName evidence="10">Monovalent cation/H+ antiporter subunit D</fullName>
    </submittedName>
</protein>
<evidence type="ECO:0000313" key="10">
    <source>
        <dbReference type="EMBL" id="MEL0612182.1"/>
    </source>
</evidence>
<evidence type="ECO:0000313" key="11">
    <source>
        <dbReference type="Proteomes" id="UP001379949"/>
    </source>
</evidence>
<keyword evidence="4 7" id="KW-0812">Transmembrane</keyword>
<keyword evidence="6 8" id="KW-0472">Membrane</keyword>
<evidence type="ECO:0000256" key="1">
    <source>
        <dbReference type="ARBA" id="ARBA00004651"/>
    </source>
</evidence>
<accession>A0ABU9G460</accession>
<keyword evidence="3" id="KW-1003">Cell membrane</keyword>
<feature type="transmembrane region" description="Helical" evidence="8">
    <location>
        <begin position="304"/>
        <end position="324"/>
    </location>
</feature>
<feature type="transmembrane region" description="Helical" evidence="8">
    <location>
        <begin position="211"/>
        <end position="231"/>
    </location>
</feature>
<dbReference type="InterPro" id="IPR003918">
    <property type="entry name" value="NADH_UbQ_OxRdtase"/>
</dbReference>
<dbReference type="Proteomes" id="UP001379949">
    <property type="component" value="Unassembled WGS sequence"/>
</dbReference>
<evidence type="ECO:0000256" key="7">
    <source>
        <dbReference type="RuleBase" id="RU000320"/>
    </source>
</evidence>
<feature type="transmembrane region" description="Helical" evidence="8">
    <location>
        <begin position="412"/>
        <end position="433"/>
    </location>
</feature>
<feature type="transmembrane region" description="Helical" evidence="8">
    <location>
        <begin position="71"/>
        <end position="99"/>
    </location>
</feature>
<feature type="transmembrane region" description="Helical" evidence="8">
    <location>
        <begin position="106"/>
        <end position="124"/>
    </location>
</feature>
<keyword evidence="5 8" id="KW-1133">Transmembrane helix</keyword>
<evidence type="ECO:0000256" key="4">
    <source>
        <dbReference type="ARBA" id="ARBA00022692"/>
    </source>
</evidence>
<proteinExistence type="inferred from homology"/>
<keyword evidence="11" id="KW-1185">Reference proteome</keyword>
<feature type="transmembrane region" description="Helical" evidence="8">
    <location>
        <begin position="330"/>
        <end position="353"/>
    </location>
</feature>
<comment type="similarity">
    <text evidence="2">Belongs to the CPA3 antiporters (TC 2.A.63) subunit D family.</text>
</comment>
<evidence type="ECO:0000259" key="9">
    <source>
        <dbReference type="Pfam" id="PF00361"/>
    </source>
</evidence>
<feature type="transmembrane region" description="Helical" evidence="8">
    <location>
        <begin position="278"/>
        <end position="297"/>
    </location>
</feature>
<sequence>MQHLSILPILIPLIFGAALLLPPLSKHINRQRIAAIIGLFLLLISAFYLLYQVQSEGVHLYALGEWQPPFGIVLVADPVSVLLVALTSFLAFSVMLYAMNGQDKNGAYFHPLFMFQVMGINGAFLTGDIFNLFVFFEVLLIASYALLIHGGGKQRTQATLHYVILNLVGSSLFLFGLGIIYGTLGTLNMADLAVKVGSLQAENATLAKTGALLLLVVFGLKAAMLPLHFWLPKTYSSASAPVAALFAIMTKVGIYSIFRVYTVIFGEHAGALANIATPWLWPLALLTIAIGAVGILASPGLKTLTANLVIVSSGSLLACAAINSETATSAALYYLVHSTLVSAGLFLLADIMARQRGQAEDRFVRSRPFVQPRILGILFSIAALSIIGMPPFSGFIGKVMILQATQSLAESLWLWPLILLGSLAALITFSRAGTTLFWRHNGNLSTESEAAKPLELAAVILLLLASPVLVIFAGDMTTYTQEAAHYLHDFQASAYNLLPGVSP</sequence>
<evidence type="ECO:0000256" key="6">
    <source>
        <dbReference type="ARBA" id="ARBA00023136"/>
    </source>
</evidence>
<evidence type="ECO:0000256" key="8">
    <source>
        <dbReference type="SAM" id="Phobius"/>
    </source>
</evidence>
<feature type="transmembrane region" description="Helical" evidence="8">
    <location>
        <begin position="160"/>
        <end position="181"/>
    </location>
</feature>
<name>A0ABU9G460_9GAMM</name>
<feature type="transmembrane region" description="Helical" evidence="8">
    <location>
        <begin position="374"/>
        <end position="392"/>
    </location>
</feature>
<dbReference type="EMBL" id="JBAKAR010000001">
    <property type="protein sequence ID" value="MEL0612182.1"/>
    <property type="molecule type" value="Genomic_DNA"/>
</dbReference>
<comment type="caution">
    <text evidence="10">The sequence shown here is derived from an EMBL/GenBank/DDBJ whole genome shotgun (WGS) entry which is preliminary data.</text>
</comment>
<comment type="subcellular location">
    <subcellularLocation>
        <location evidence="1">Cell membrane</location>
        <topology evidence="1">Multi-pass membrane protein</topology>
    </subcellularLocation>
    <subcellularLocation>
        <location evidence="7">Membrane</location>
        <topology evidence="7">Multi-pass membrane protein</topology>
    </subcellularLocation>
</comment>
<feature type="transmembrane region" description="Helical" evidence="8">
    <location>
        <begin position="130"/>
        <end position="148"/>
    </location>
</feature>
<dbReference type="RefSeq" id="WP_341562114.1">
    <property type="nucleotide sequence ID" value="NZ_JBAKAQ010000001.1"/>
</dbReference>
<gene>
    <name evidence="10" type="ORF">V6242_03420</name>
</gene>
<dbReference type="NCBIfam" id="NF009309">
    <property type="entry name" value="PRK12666.1"/>
    <property type="match status" value="1"/>
</dbReference>
<feature type="transmembrane region" description="Helical" evidence="8">
    <location>
        <begin position="33"/>
        <end position="51"/>
    </location>
</feature>
<feature type="transmembrane region" description="Helical" evidence="8">
    <location>
        <begin position="454"/>
        <end position="473"/>
    </location>
</feature>
<evidence type="ECO:0000256" key="2">
    <source>
        <dbReference type="ARBA" id="ARBA00005346"/>
    </source>
</evidence>
<organism evidence="10 11">
    <name type="scientific">Marinomonas arenicola</name>
    <dbReference type="NCBI Taxonomy" id="569601"/>
    <lineage>
        <taxon>Bacteria</taxon>
        <taxon>Pseudomonadati</taxon>
        <taxon>Pseudomonadota</taxon>
        <taxon>Gammaproteobacteria</taxon>
        <taxon>Oceanospirillales</taxon>
        <taxon>Oceanospirillaceae</taxon>
        <taxon>Marinomonas</taxon>
    </lineage>
</organism>
<dbReference type="InterPro" id="IPR050586">
    <property type="entry name" value="CPA3_Na-H_Antiporter_D"/>
</dbReference>
<evidence type="ECO:0000256" key="3">
    <source>
        <dbReference type="ARBA" id="ARBA00022475"/>
    </source>
</evidence>
<feature type="transmembrane region" description="Helical" evidence="8">
    <location>
        <begin position="6"/>
        <end position="24"/>
    </location>
</feature>
<feature type="transmembrane region" description="Helical" evidence="8">
    <location>
        <begin position="238"/>
        <end position="258"/>
    </location>
</feature>
<reference evidence="10 11" key="1">
    <citation type="submission" date="2024-02" db="EMBL/GenBank/DDBJ databases">
        <title>Bacteria isolated from the canopy kelp, Nereocystis luetkeana.</title>
        <authorList>
            <person name="Pfister C.A."/>
            <person name="Younker I.T."/>
            <person name="Light S.H."/>
        </authorList>
    </citation>
    <scope>NUCLEOTIDE SEQUENCE [LARGE SCALE GENOMIC DNA]</scope>
    <source>
        <strain evidence="10 11">TI.4.07</strain>
    </source>
</reference>
<evidence type="ECO:0000256" key="5">
    <source>
        <dbReference type="ARBA" id="ARBA00022989"/>
    </source>
</evidence>
<dbReference type="InterPro" id="IPR001750">
    <property type="entry name" value="ND/Mrp_TM"/>
</dbReference>
<dbReference type="PRINTS" id="PR01437">
    <property type="entry name" value="NUOXDRDTASE4"/>
</dbReference>